<evidence type="ECO:0008006" key="4">
    <source>
        <dbReference type="Google" id="ProtNLM"/>
    </source>
</evidence>
<dbReference type="STRING" id="453304.ATC03_14625"/>
<dbReference type="Pfam" id="PF13704">
    <property type="entry name" value="Glyco_tranf_2_4"/>
    <property type="match status" value="1"/>
</dbReference>
<dbReference type="Gene3D" id="3.90.550.10">
    <property type="entry name" value="Spore Coat Polysaccharide Biosynthesis Protein SpsA, Chain A"/>
    <property type="match status" value="1"/>
</dbReference>
<organism evidence="2 3">
    <name type="scientific">Agromyces aureus</name>
    <dbReference type="NCBI Taxonomy" id="453304"/>
    <lineage>
        <taxon>Bacteria</taxon>
        <taxon>Bacillati</taxon>
        <taxon>Actinomycetota</taxon>
        <taxon>Actinomycetes</taxon>
        <taxon>Micrococcales</taxon>
        <taxon>Microbacteriaceae</taxon>
        <taxon>Agromyces</taxon>
    </lineage>
</organism>
<dbReference type="Proteomes" id="UP000078437">
    <property type="component" value="Chromosome"/>
</dbReference>
<reference evidence="3" key="2">
    <citation type="submission" date="2016-01" db="EMBL/GenBank/DDBJ databases">
        <title>Complete genome sequence of Agromyces aureus AR33T and comparison with related organisms.</title>
        <authorList>
            <person name="Corretto E."/>
            <person name="Antonielli L."/>
            <person name="Sessitsch A."/>
            <person name="Brader G."/>
        </authorList>
    </citation>
    <scope>NUCLEOTIDE SEQUENCE [LARGE SCALE GENOMIC DNA]</scope>
    <source>
        <strain evidence="3">AR33</strain>
    </source>
</reference>
<evidence type="ECO:0000313" key="2">
    <source>
        <dbReference type="EMBL" id="ANJ27759.1"/>
    </source>
</evidence>
<gene>
    <name evidence="2" type="ORF">ATC03_14625</name>
</gene>
<name>A0A191WHW1_9MICO</name>
<accession>A0A191WHW1</accession>
<keyword evidence="3" id="KW-1185">Reference proteome</keyword>
<dbReference type="SUPFAM" id="SSF53448">
    <property type="entry name" value="Nucleotide-diphospho-sugar transferases"/>
    <property type="match status" value="1"/>
</dbReference>
<proteinExistence type="predicted"/>
<dbReference type="AlphaFoldDB" id="A0A191WHW1"/>
<sequence>MGVRRTITGPGSLAKSFAKMRSSLARSQRFQIEPFTGFQRRINRGIDVPGLPRGRRREGSSWAICLVKNEEDVIEFTVRHMLAQGVAGVIVVDNGSSDRTGVILDRLARQDRRVHVGVDREERFFQGRKMSYLAHLAWRAGADWVIPFDADEQWFAPGLKLAPYLATLTVDSVSCEYRHVYPLPGEELLVPGGGSSVQVECEPTGWSKVAFRARRWVWIDEGNHRLLDDAEAPGRGLQMLHYSARSLGQYARKTEEGVAALERAGMSQVIGYHWRQWAVLTPQEREQAWRSYLDGHAGLLQPEPGNRVVVDDPGTWRTWDPEHRLTRVDSTPGPPPP</sequence>
<evidence type="ECO:0000256" key="1">
    <source>
        <dbReference type="SAM" id="MobiDB-lite"/>
    </source>
</evidence>
<reference evidence="2 3" key="1">
    <citation type="journal article" date="2016" name="Int. J. Syst. Evol. Microbiol.">
        <title>Agromyces aureus sp. nov., isolated from the rhizosphere of Salix caprea L. grown in a heavy-metal-contaminated soil.</title>
        <authorList>
            <person name="Corretto E."/>
            <person name="Antonielli L."/>
            <person name="Sessitsch A."/>
            <person name="Compant S."/>
            <person name="Gorfer M."/>
            <person name="Kuffner M."/>
            <person name="Brader G."/>
        </authorList>
    </citation>
    <scope>NUCLEOTIDE SEQUENCE [LARGE SCALE GENOMIC DNA]</scope>
    <source>
        <strain evidence="2 3">AR33</strain>
    </source>
</reference>
<dbReference type="InterPro" id="IPR029044">
    <property type="entry name" value="Nucleotide-diphossugar_trans"/>
</dbReference>
<feature type="region of interest" description="Disordered" evidence="1">
    <location>
        <begin position="313"/>
        <end position="337"/>
    </location>
</feature>
<protein>
    <recommendedName>
        <fullName evidence="4">Glycosyltransferase 2-like domain-containing protein</fullName>
    </recommendedName>
</protein>
<dbReference type="KEGG" id="agy:ATC03_14625"/>
<dbReference type="EMBL" id="CP013979">
    <property type="protein sequence ID" value="ANJ27759.1"/>
    <property type="molecule type" value="Genomic_DNA"/>
</dbReference>
<evidence type="ECO:0000313" key="3">
    <source>
        <dbReference type="Proteomes" id="UP000078437"/>
    </source>
</evidence>